<organism evidence="3 4">
    <name type="scientific">Penaeus vannamei</name>
    <name type="common">Whiteleg shrimp</name>
    <name type="synonym">Litopenaeus vannamei</name>
    <dbReference type="NCBI Taxonomy" id="6689"/>
    <lineage>
        <taxon>Eukaryota</taxon>
        <taxon>Metazoa</taxon>
        <taxon>Ecdysozoa</taxon>
        <taxon>Arthropoda</taxon>
        <taxon>Crustacea</taxon>
        <taxon>Multicrustacea</taxon>
        <taxon>Malacostraca</taxon>
        <taxon>Eumalacostraca</taxon>
        <taxon>Eucarida</taxon>
        <taxon>Decapoda</taxon>
        <taxon>Dendrobranchiata</taxon>
        <taxon>Penaeoidea</taxon>
        <taxon>Penaeidae</taxon>
        <taxon>Penaeus</taxon>
    </lineage>
</organism>
<dbReference type="PRINTS" id="PR01217">
    <property type="entry name" value="PRICHEXTENSN"/>
</dbReference>
<feature type="transmembrane region" description="Helical" evidence="2">
    <location>
        <begin position="128"/>
        <end position="148"/>
    </location>
</feature>
<gene>
    <name evidence="3" type="ORF">C7M84_021345</name>
</gene>
<comment type="caution">
    <text evidence="3">The sequence shown here is derived from an EMBL/GenBank/DDBJ whole genome shotgun (WGS) entry which is preliminary data.</text>
</comment>
<evidence type="ECO:0000313" key="4">
    <source>
        <dbReference type="Proteomes" id="UP000283509"/>
    </source>
</evidence>
<evidence type="ECO:0000256" key="1">
    <source>
        <dbReference type="SAM" id="MobiDB-lite"/>
    </source>
</evidence>
<accession>A0A423S9U2</accession>
<feature type="compositionally biased region" description="Low complexity" evidence="1">
    <location>
        <begin position="281"/>
        <end position="294"/>
    </location>
</feature>
<dbReference type="Proteomes" id="UP000283509">
    <property type="component" value="Unassembled WGS sequence"/>
</dbReference>
<feature type="compositionally biased region" description="Pro residues" evidence="1">
    <location>
        <begin position="190"/>
        <end position="199"/>
    </location>
</feature>
<keyword evidence="2" id="KW-0812">Transmembrane</keyword>
<reference evidence="3 4" key="2">
    <citation type="submission" date="2019-01" db="EMBL/GenBank/DDBJ databases">
        <title>The decoding of complex shrimp genome reveals the adaptation for benthos swimmer, frequently molting mechanism and breeding impact on genome.</title>
        <authorList>
            <person name="Sun Y."/>
            <person name="Gao Y."/>
            <person name="Yu Y."/>
        </authorList>
    </citation>
    <scope>NUCLEOTIDE SEQUENCE [LARGE SCALE GENOMIC DNA]</scope>
    <source>
        <tissue evidence="3">Muscle</tissue>
    </source>
</reference>
<keyword evidence="2" id="KW-1133">Transmembrane helix</keyword>
<keyword evidence="2" id="KW-0472">Membrane</keyword>
<name>A0A423S9U2_PENVA</name>
<proteinExistence type="predicted"/>
<dbReference type="AlphaFoldDB" id="A0A423S9U2"/>
<protein>
    <submittedName>
        <fullName evidence="3">Uncharacterized protein</fullName>
    </submittedName>
</protein>
<feature type="region of interest" description="Disordered" evidence="1">
    <location>
        <begin position="186"/>
        <end position="206"/>
    </location>
</feature>
<evidence type="ECO:0000256" key="2">
    <source>
        <dbReference type="SAM" id="Phobius"/>
    </source>
</evidence>
<keyword evidence="4" id="KW-1185">Reference proteome</keyword>
<feature type="region of interest" description="Disordered" evidence="1">
    <location>
        <begin position="258"/>
        <end position="295"/>
    </location>
</feature>
<feature type="compositionally biased region" description="Pro residues" evidence="1">
    <location>
        <begin position="258"/>
        <end position="280"/>
    </location>
</feature>
<evidence type="ECO:0000313" key="3">
    <source>
        <dbReference type="EMBL" id="ROT60959.1"/>
    </source>
</evidence>
<sequence length="420" mass="46039">MHGCPSEAKESAVKSYSFSCLLSSPFEPDAWKQHKAPCVLNPFSLHTRAYSRQRRPPVDQVEHQEYNRQDDLAELEHGGIVAWAQCATERTLCWHLCLPRSPRQHLGKPSLFHLSVYLFISAKPLPPIFFLFKLIFTSLSFVVVFSFCPFLSFKFLSFLCFTAYFLPSFLLSPFCPLSRSSSPPTHFPSSPLPSPPPSSPSLLPSSLPSPHPFLPSSSTPHFPSSSLLLSLFPSFPPLFPSPSSPPFSPLILPPHSFPPASSPPPHPPPPLPLPLSPPILPSSSSPPHLPSSSLPLPPPSLPPLSLSLPPLFFSLPTSLLSLPPPTSLSPPYPPFLSFPLPTSHLPPPPYLPSPSHLPFPLSSSPSPHLPPFHPTPPLTCTTVSFLQQTNQFLPAEKSITEVLGREFDVWKGKSWAKKAL</sequence>
<reference evidence="3 4" key="1">
    <citation type="submission" date="2018-04" db="EMBL/GenBank/DDBJ databases">
        <authorList>
            <person name="Zhang X."/>
            <person name="Yuan J."/>
            <person name="Li F."/>
            <person name="Xiang J."/>
        </authorList>
    </citation>
    <scope>NUCLEOTIDE SEQUENCE [LARGE SCALE GENOMIC DNA]</scope>
    <source>
        <tissue evidence="3">Muscle</tissue>
    </source>
</reference>
<dbReference type="EMBL" id="QCYY01004468">
    <property type="protein sequence ID" value="ROT60959.1"/>
    <property type="molecule type" value="Genomic_DNA"/>
</dbReference>
<feature type="transmembrane region" description="Helical" evidence="2">
    <location>
        <begin position="155"/>
        <end position="174"/>
    </location>
</feature>